<evidence type="ECO:0000313" key="1">
    <source>
        <dbReference type="EMBL" id="AES80663.2"/>
    </source>
</evidence>
<dbReference type="EnsemblPlants" id="AES80663">
    <property type="protein sequence ID" value="AES80663"/>
    <property type="gene ID" value="MTR_7g083290"/>
</dbReference>
<dbReference type="EMBL" id="CM001223">
    <property type="protein sequence ID" value="AES80663.2"/>
    <property type="molecule type" value="Genomic_DNA"/>
</dbReference>
<keyword evidence="3" id="KW-1185">Reference proteome</keyword>
<protein>
    <recommendedName>
        <fullName evidence="4">Reverse transcriptase zinc-binding domain-containing protein</fullName>
    </recommendedName>
</protein>
<dbReference type="HOGENOM" id="CLU_1542363_0_0_1"/>
<gene>
    <name evidence="1" type="ordered locus">MTR_7g083290</name>
</gene>
<name>G7KW63_MEDTR</name>
<evidence type="ECO:0000313" key="3">
    <source>
        <dbReference type="Proteomes" id="UP000002051"/>
    </source>
</evidence>
<accession>G7KW63</accession>
<evidence type="ECO:0000313" key="2">
    <source>
        <dbReference type="EnsemblPlants" id="AES80663"/>
    </source>
</evidence>
<reference evidence="2" key="3">
    <citation type="submission" date="2015-04" db="UniProtKB">
        <authorList>
            <consortium name="EnsemblPlants"/>
        </authorList>
    </citation>
    <scope>IDENTIFICATION</scope>
    <source>
        <strain evidence="2">cv. Jemalong A17</strain>
    </source>
</reference>
<reference evidence="1 3" key="1">
    <citation type="journal article" date="2011" name="Nature">
        <title>The Medicago genome provides insight into the evolution of rhizobial symbioses.</title>
        <authorList>
            <person name="Young N.D."/>
            <person name="Debelle F."/>
            <person name="Oldroyd G.E."/>
            <person name="Geurts R."/>
            <person name="Cannon S.B."/>
            <person name="Udvardi M.K."/>
            <person name="Benedito V.A."/>
            <person name="Mayer K.F."/>
            <person name="Gouzy J."/>
            <person name="Schoof H."/>
            <person name="Van de Peer Y."/>
            <person name="Proost S."/>
            <person name="Cook D.R."/>
            <person name="Meyers B.C."/>
            <person name="Spannagl M."/>
            <person name="Cheung F."/>
            <person name="De Mita S."/>
            <person name="Krishnakumar V."/>
            <person name="Gundlach H."/>
            <person name="Zhou S."/>
            <person name="Mudge J."/>
            <person name="Bharti A.K."/>
            <person name="Murray J.D."/>
            <person name="Naoumkina M.A."/>
            <person name="Rosen B."/>
            <person name="Silverstein K.A."/>
            <person name="Tang H."/>
            <person name="Rombauts S."/>
            <person name="Zhao P.X."/>
            <person name="Zhou P."/>
            <person name="Barbe V."/>
            <person name="Bardou P."/>
            <person name="Bechner M."/>
            <person name="Bellec A."/>
            <person name="Berger A."/>
            <person name="Berges H."/>
            <person name="Bidwell S."/>
            <person name="Bisseling T."/>
            <person name="Choisne N."/>
            <person name="Couloux A."/>
            <person name="Denny R."/>
            <person name="Deshpande S."/>
            <person name="Dai X."/>
            <person name="Doyle J.J."/>
            <person name="Dudez A.M."/>
            <person name="Farmer A.D."/>
            <person name="Fouteau S."/>
            <person name="Franken C."/>
            <person name="Gibelin C."/>
            <person name="Gish J."/>
            <person name="Goldstein S."/>
            <person name="Gonzalez A.J."/>
            <person name="Green P.J."/>
            <person name="Hallab A."/>
            <person name="Hartog M."/>
            <person name="Hua A."/>
            <person name="Humphray S.J."/>
            <person name="Jeong D.H."/>
            <person name="Jing Y."/>
            <person name="Jocker A."/>
            <person name="Kenton S.M."/>
            <person name="Kim D.J."/>
            <person name="Klee K."/>
            <person name="Lai H."/>
            <person name="Lang C."/>
            <person name="Lin S."/>
            <person name="Macmil S.L."/>
            <person name="Magdelenat G."/>
            <person name="Matthews L."/>
            <person name="McCorrison J."/>
            <person name="Monaghan E.L."/>
            <person name="Mun J.H."/>
            <person name="Najar F.Z."/>
            <person name="Nicholson C."/>
            <person name="Noirot C."/>
            <person name="O'Bleness M."/>
            <person name="Paule C.R."/>
            <person name="Poulain J."/>
            <person name="Prion F."/>
            <person name="Qin B."/>
            <person name="Qu C."/>
            <person name="Retzel E.F."/>
            <person name="Riddle C."/>
            <person name="Sallet E."/>
            <person name="Samain S."/>
            <person name="Samson N."/>
            <person name="Sanders I."/>
            <person name="Saurat O."/>
            <person name="Scarpelli C."/>
            <person name="Schiex T."/>
            <person name="Segurens B."/>
            <person name="Severin A.J."/>
            <person name="Sherrier D.J."/>
            <person name="Shi R."/>
            <person name="Sims S."/>
            <person name="Singer S.R."/>
            <person name="Sinharoy S."/>
            <person name="Sterck L."/>
            <person name="Viollet A."/>
            <person name="Wang B.B."/>
            <person name="Wang K."/>
            <person name="Wang M."/>
            <person name="Wang X."/>
            <person name="Warfsmann J."/>
            <person name="Weissenbach J."/>
            <person name="White D.D."/>
            <person name="White J.D."/>
            <person name="Wiley G.B."/>
            <person name="Wincker P."/>
            <person name="Xing Y."/>
            <person name="Yang L."/>
            <person name="Yao Z."/>
            <person name="Ying F."/>
            <person name="Zhai J."/>
            <person name="Zhou L."/>
            <person name="Zuber A."/>
            <person name="Denarie J."/>
            <person name="Dixon R.A."/>
            <person name="May G.D."/>
            <person name="Schwartz D.C."/>
            <person name="Rogers J."/>
            <person name="Quetier F."/>
            <person name="Town C.D."/>
            <person name="Roe B.A."/>
        </authorList>
    </citation>
    <scope>NUCLEOTIDE SEQUENCE [LARGE SCALE GENOMIC DNA]</scope>
    <source>
        <strain evidence="1">A17</strain>
        <strain evidence="2 3">cv. Jemalong A17</strain>
    </source>
</reference>
<evidence type="ECO:0008006" key="4">
    <source>
        <dbReference type="Google" id="ProtNLM"/>
    </source>
</evidence>
<dbReference type="PaxDb" id="3880-AES80663"/>
<organism evidence="1 3">
    <name type="scientific">Medicago truncatula</name>
    <name type="common">Barrel medic</name>
    <name type="synonym">Medicago tribuloides</name>
    <dbReference type="NCBI Taxonomy" id="3880"/>
    <lineage>
        <taxon>Eukaryota</taxon>
        <taxon>Viridiplantae</taxon>
        <taxon>Streptophyta</taxon>
        <taxon>Embryophyta</taxon>
        <taxon>Tracheophyta</taxon>
        <taxon>Spermatophyta</taxon>
        <taxon>Magnoliopsida</taxon>
        <taxon>eudicotyledons</taxon>
        <taxon>Gunneridae</taxon>
        <taxon>Pentapetalae</taxon>
        <taxon>rosids</taxon>
        <taxon>fabids</taxon>
        <taxon>Fabales</taxon>
        <taxon>Fabaceae</taxon>
        <taxon>Papilionoideae</taxon>
        <taxon>50 kb inversion clade</taxon>
        <taxon>NPAAA clade</taxon>
        <taxon>Hologalegina</taxon>
        <taxon>IRL clade</taxon>
        <taxon>Trifolieae</taxon>
        <taxon>Medicago</taxon>
    </lineage>
</organism>
<sequence>MVRIGDWRVSHEEDRWKLRFEDDGVISVSSMYKVLEGLLILEDGLNPVEEEVFGYLWKSPAPSKVVAFSWKLLRNRIPTGEILPFRIYWIRKVRPIVFFAMLRVISKNWRKIMGLTLEKNHGLTLNVGVGKREVSRCGKGFARNAKIFENHSKDVEEMVEEIKVLSWRWMLMRLKVLPCLFYEWNWDPEDCLRRFGVIKFSV</sequence>
<dbReference type="Proteomes" id="UP000002051">
    <property type="component" value="Unassembled WGS sequence"/>
</dbReference>
<proteinExistence type="predicted"/>
<reference evidence="1 3" key="2">
    <citation type="journal article" date="2014" name="BMC Genomics">
        <title>An improved genome release (version Mt4.0) for the model legume Medicago truncatula.</title>
        <authorList>
            <person name="Tang H."/>
            <person name="Krishnakumar V."/>
            <person name="Bidwell S."/>
            <person name="Rosen B."/>
            <person name="Chan A."/>
            <person name="Zhou S."/>
            <person name="Gentzbittel L."/>
            <person name="Childs K.L."/>
            <person name="Yandell M."/>
            <person name="Gundlach H."/>
            <person name="Mayer K.F."/>
            <person name="Schwartz D.C."/>
            <person name="Town C.D."/>
        </authorList>
    </citation>
    <scope>GENOME REANNOTATION</scope>
    <source>
        <strain evidence="2 3">cv. Jemalong A17</strain>
    </source>
</reference>
<dbReference type="AlphaFoldDB" id="G7KW63"/>
<accession>A0A0C3WAL2</accession>